<sequence>MDNQANQKRIDSGGNIFRRIICKKSTSDVSIDGDKVPCDIPRRSADSSADASFMAVSSRGCVSRDAFMDSGEYVMDGGSLLSLQPWIFKKGNYLKGEKARKVNSEFYVNCGYEMGGVMYSSPSEVSPKSVSLGIMHDRVRRSLRTRCSHQHSVKPLSVMEDCLVPHLYNRNFEIEEFVYSPSHSSFKPGWSPFFATDGSNIISKSCGGYTSMLSETAMQKGNMKNVIGLSPLPELRTPKQRSWETPHKKLDSFNSRRSCKFSLHKDSLDGMHVFSIGVILGLICTMLSNRNEIDKLNDMLKTSENLVQDLQEELEINESLTVKELVNEDYGHQKPSDIVTEAESIKASRNQVSASYFPTEQKDEFNLLHLNQVSASYFPGEQNDEFNLLCWHNEDSRSKIESELEIELERLELDINASNLNGRMSALSELDPDLIADVVHGDLKIDIHPGRVSKDHDEIADDSKKSSTNRHHNVNYAVSPQELSMRLHEVIQQRLEDRIRELERELKHAQKQLQLVESQHLLSQRAFSSECSSNQDSPTAIVEHTALPQPLCLNLAGDALDAFSEAYEEFMRVANIEERLPSTTSPSKELQYGSGSSDRSLIWGMEDSKCCGRGLMQEQNFKSMVLDYAEDIHATNGDDYTDDETNRLIEQILERTRQGSAIVLHAQRMLFSADQ</sequence>
<feature type="coiled-coil region" evidence="1">
    <location>
        <begin position="485"/>
        <end position="519"/>
    </location>
</feature>
<gene>
    <name evidence="2" type="ORF">Cni_G08386</name>
</gene>
<evidence type="ECO:0000313" key="2">
    <source>
        <dbReference type="EMBL" id="WOK99674.1"/>
    </source>
</evidence>
<keyword evidence="1" id="KW-0175">Coiled coil</keyword>
<proteinExistence type="predicted"/>
<dbReference type="Proteomes" id="UP001327560">
    <property type="component" value="Chromosome 2"/>
</dbReference>
<accession>A0AAQ3K2B6</accession>
<reference evidence="2 3" key="1">
    <citation type="submission" date="2023-10" db="EMBL/GenBank/DDBJ databases">
        <title>Chromosome-scale genome assembly provides insights into flower coloration mechanisms of Canna indica.</title>
        <authorList>
            <person name="Li C."/>
        </authorList>
    </citation>
    <scope>NUCLEOTIDE SEQUENCE [LARGE SCALE GENOMIC DNA]</scope>
    <source>
        <tissue evidence="2">Flower</tissue>
    </source>
</reference>
<dbReference type="EMBL" id="CP136891">
    <property type="protein sequence ID" value="WOK99674.1"/>
    <property type="molecule type" value="Genomic_DNA"/>
</dbReference>
<evidence type="ECO:0000313" key="3">
    <source>
        <dbReference type="Proteomes" id="UP001327560"/>
    </source>
</evidence>
<protein>
    <submittedName>
        <fullName evidence="2">Uncharacterized protein</fullName>
    </submittedName>
</protein>
<feature type="coiled-coil region" evidence="1">
    <location>
        <begin position="293"/>
        <end position="320"/>
    </location>
</feature>
<dbReference type="PANTHER" id="PTHR33476:SF7">
    <property type="entry name" value="EMB|CAB62613.1"/>
    <property type="match status" value="1"/>
</dbReference>
<name>A0AAQ3K2B6_9LILI</name>
<keyword evidence="3" id="KW-1185">Reference proteome</keyword>
<dbReference type="GO" id="GO:0008356">
    <property type="term" value="P:asymmetric cell division"/>
    <property type="evidence" value="ECO:0007669"/>
    <property type="project" value="InterPro"/>
</dbReference>
<dbReference type="InterPro" id="IPR040348">
    <property type="entry name" value="POLAR-like"/>
</dbReference>
<dbReference type="AlphaFoldDB" id="A0AAQ3K2B6"/>
<evidence type="ECO:0000256" key="1">
    <source>
        <dbReference type="SAM" id="Coils"/>
    </source>
</evidence>
<dbReference type="PANTHER" id="PTHR33476">
    <property type="entry name" value="EMB|CAB62613.1"/>
    <property type="match status" value="1"/>
</dbReference>
<organism evidence="2 3">
    <name type="scientific">Canna indica</name>
    <name type="common">Indian-shot</name>
    <dbReference type="NCBI Taxonomy" id="4628"/>
    <lineage>
        <taxon>Eukaryota</taxon>
        <taxon>Viridiplantae</taxon>
        <taxon>Streptophyta</taxon>
        <taxon>Embryophyta</taxon>
        <taxon>Tracheophyta</taxon>
        <taxon>Spermatophyta</taxon>
        <taxon>Magnoliopsida</taxon>
        <taxon>Liliopsida</taxon>
        <taxon>Zingiberales</taxon>
        <taxon>Cannaceae</taxon>
        <taxon>Canna</taxon>
    </lineage>
</organism>